<protein>
    <submittedName>
        <fullName evidence="1">Uncharacterized protein</fullName>
    </submittedName>
</protein>
<evidence type="ECO:0000313" key="1">
    <source>
        <dbReference type="EMBL" id="MCI09322.1"/>
    </source>
</evidence>
<proteinExistence type="predicted"/>
<name>A0A392PC44_9FABA</name>
<keyword evidence="2" id="KW-1185">Reference proteome</keyword>
<evidence type="ECO:0000313" key="2">
    <source>
        <dbReference type="Proteomes" id="UP000265520"/>
    </source>
</evidence>
<accession>A0A392PC44</accession>
<dbReference type="Proteomes" id="UP000265520">
    <property type="component" value="Unassembled WGS sequence"/>
</dbReference>
<organism evidence="1 2">
    <name type="scientific">Trifolium medium</name>
    <dbReference type="NCBI Taxonomy" id="97028"/>
    <lineage>
        <taxon>Eukaryota</taxon>
        <taxon>Viridiplantae</taxon>
        <taxon>Streptophyta</taxon>
        <taxon>Embryophyta</taxon>
        <taxon>Tracheophyta</taxon>
        <taxon>Spermatophyta</taxon>
        <taxon>Magnoliopsida</taxon>
        <taxon>eudicotyledons</taxon>
        <taxon>Gunneridae</taxon>
        <taxon>Pentapetalae</taxon>
        <taxon>rosids</taxon>
        <taxon>fabids</taxon>
        <taxon>Fabales</taxon>
        <taxon>Fabaceae</taxon>
        <taxon>Papilionoideae</taxon>
        <taxon>50 kb inversion clade</taxon>
        <taxon>NPAAA clade</taxon>
        <taxon>Hologalegina</taxon>
        <taxon>IRL clade</taxon>
        <taxon>Trifolieae</taxon>
        <taxon>Trifolium</taxon>
    </lineage>
</organism>
<sequence>MGVGNWRLNVCKLTGEEFETVTIGFGGGKILKVCVAKLVSKTLQQDRRSQG</sequence>
<dbReference type="EMBL" id="LXQA010072212">
    <property type="protein sequence ID" value="MCI09322.1"/>
    <property type="molecule type" value="Genomic_DNA"/>
</dbReference>
<reference evidence="1 2" key="1">
    <citation type="journal article" date="2018" name="Front. Plant Sci.">
        <title>Red Clover (Trifolium pratense) and Zigzag Clover (T. medium) - A Picture of Genomic Similarities and Differences.</title>
        <authorList>
            <person name="Dluhosova J."/>
            <person name="Istvanek J."/>
            <person name="Nedelnik J."/>
            <person name="Repkova J."/>
        </authorList>
    </citation>
    <scope>NUCLEOTIDE SEQUENCE [LARGE SCALE GENOMIC DNA]</scope>
    <source>
        <strain evidence="2">cv. 10/8</strain>
        <tissue evidence="1">Leaf</tissue>
    </source>
</reference>
<comment type="caution">
    <text evidence="1">The sequence shown here is derived from an EMBL/GenBank/DDBJ whole genome shotgun (WGS) entry which is preliminary data.</text>
</comment>
<dbReference type="AlphaFoldDB" id="A0A392PC44"/>